<protein>
    <submittedName>
        <fullName evidence="14">Indolepyruvate/phenylpyruvate decarboxylase</fullName>
    </submittedName>
</protein>
<evidence type="ECO:0000256" key="10">
    <source>
        <dbReference type="RuleBase" id="RU362132"/>
    </source>
</evidence>
<feature type="binding site" evidence="9">
    <location>
        <position position="426"/>
    </location>
    <ligand>
        <name>Mg(2+)</name>
        <dbReference type="ChEBI" id="CHEBI:18420"/>
    </ligand>
</feature>
<comment type="caution">
    <text evidence="14">The sequence shown here is derived from an EMBL/GenBank/DDBJ whole genome shotgun (WGS) entry which is preliminary data.</text>
</comment>
<dbReference type="AlphaFoldDB" id="A0A918NGM2"/>
<dbReference type="GO" id="GO:0000949">
    <property type="term" value="P:aromatic amino acid family catabolic process to alcohol via Ehrlich pathway"/>
    <property type="evidence" value="ECO:0007669"/>
    <property type="project" value="TreeGrafter"/>
</dbReference>
<evidence type="ECO:0000259" key="13">
    <source>
        <dbReference type="Pfam" id="PF02776"/>
    </source>
</evidence>
<accession>A0A918NGM2</accession>
<dbReference type="GO" id="GO:0009851">
    <property type="term" value="P:auxin biosynthetic process"/>
    <property type="evidence" value="ECO:0007669"/>
    <property type="project" value="InterPro"/>
</dbReference>
<reference evidence="14" key="1">
    <citation type="journal article" date="2014" name="Int. J. Syst. Evol. Microbiol.">
        <title>Complete genome sequence of Corynebacterium casei LMG S-19264T (=DSM 44701T), isolated from a smear-ripened cheese.</title>
        <authorList>
            <consortium name="US DOE Joint Genome Institute (JGI-PGF)"/>
            <person name="Walter F."/>
            <person name="Albersmeier A."/>
            <person name="Kalinowski J."/>
            <person name="Ruckert C."/>
        </authorList>
    </citation>
    <scope>NUCLEOTIDE SEQUENCE</scope>
    <source>
        <strain evidence="14">KCTC 22169</strain>
    </source>
</reference>
<evidence type="ECO:0000313" key="15">
    <source>
        <dbReference type="Proteomes" id="UP000626148"/>
    </source>
</evidence>
<dbReference type="GO" id="GO:0030976">
    <property type="term" value="F:thiamine pyrophosphate binding"/>
    <property type="evidence" value="ECO:0007669"/>
    <property type="project" value="InterPro"/>
</dbReference>
<evidence type="ECO:0000256" key="6">
    <source>
        <dbReference type="ARBA" id="ARBA00022842"/>
    </source>
</evidence>
<feature type="binding site" evidence="9">
    <location>
        <position position="453"/>
    </location>
    <ligand>
        <name>Mg(2+)</name>
        <dbReference type="ChEBI" id="CHEBI:18420"/>
    </ligand>
</feature>
<dbReference type="PANTHER" id="PTHR43452">
    <property type="entry name" value="PYRUVATE DECARBOXYLASE"/>
    <property type="match status" value="1"/>
</dbReference>
<keyword evidence="5" id="KW-0210">Decarboxylase</keyword>
<dbReference type="InterPro" id="IPR017765">
    <property type="entry name" value="IPDC"/>
</dbReference>
<gene>
    <name evidence="14" type="ORF">GCM10007392_37190</name>
</gene>
<evidence type="ECO:0000259" key="12">
    <source>
        <dbReference type="Pfam" id="PF02775"/>
    </source>
</evidence>
<feature type="domain" description="Thiamine pyrophosphate enzyme central" evidence="11">
    <location>
        <begin position="193"/>
        <end position="328"/>
    </location>
</feature>
<dbReference type="InterPro" id="IPR029061">
    <property type="entry name" value="THDP-binding"/>
</dbReference>
<dbReference type="InterPro" id="IPR029035">
    <property type="entry name" value="DHS-like_NAD/FAD-binding_dom"/>
</dbReference>
<dbReference type="InterPro" id="IPR012110">
    <property type="entry name" value="PDC/IPDC-like"/>
</dbReference>
<evidence type="ECO:0000259" key="11">
    <source>
        <dbReference type="Pfam" id="PF00205"/>
    </source>
</evidence>
<dbReference type="GO" id="GO:0000287">
    <property type="term" value="F:magnesium ion binding"/>
    <property type="evidence" value="ECO:0007669"/>
    <property type="project" value="InterPro"/>
</dbReference>
<comment type="cofactor">
    <cofactor evidence="1">
        <name>a metal cation</name>
        <dbReference type="ChEBI" id="CHEBI:25213"/>
    </cofactor>
</comment>
<dbReference type="SUPFAM" id="SSF52467">
    <property type="entry name" value="DHS-like NAD/FAD-binding domain"/>
    <property type="match status" value="1"/>
</dbReference>
<evidence type="ECO:0000256" key="7">
    <source>
        <dbReference type="ARBA" id="ARBA00023052"/>
    </source>
</evidence>
<keyword evidence="7 10" id="KW-0786">Thiamine pyrophosphate</keyword>
<dbReference type="GO" id="GO:0047434">
    <property type="term" value="F:indolepyruvate decarboxylase activity"/>
    <property type="evidence" value="ECO:0007669"/>
    <property type="project" value="InterPro"/>
</dbReference>
<dbReference type="CDD" id="cd07038">
    <property type="entry name" value="TPP_PYR_PDC_IPDC_like"/>
    <property type="match status" value="1"/>
</dbReference>
<comment type="cofactor">
    <cofactor evidence="2">
        <name>thiamine diphosphate</name>
        <dbReference type="ChEBI" id="CHEBI:58937"/>
    </cofactor>
</comment>
<proteinExistence type="inferred from homology"/>
<sequence>MQLGEVLLTALKQAGARHLYGIPGDFILPFFEQAEQSSILPLVTLSHEPGIGFAADGAARMSCRPAAVAVTYGAGALNLVNAIAGAFAERSPLFVIAGCPSEAERGSGFLLHHQAKTLDSQYRIYSEITCDQARITDADTAPDIIARLLRSCITYSQPVLLELPRDLATVPCLPVVPLSPLPFEPQAISACAEEILDVLSGANSPVLMVDVEIRRYDLEDEVAALARRLNVPVVTTLMGRGLLADTDVRVLGTYLGEAGDPELTELVESSDALLLLGVILSDSNFGPSGKRLDIRKAMLVSNREVQLGYHNYHEIPMGELIQALLERLPEPGRIEPEQPAASPMWEVDDQPLTPADIAAGINLFIADQPDPVPIASDIGDCLFTSLDIHHTPVVAPGYYASMGFGVPAGIGIQLTTGHRPIILVGDGAFQMTGWELGNCQRLEVDPIVVLLNNRSWEMIRVFQPNSQCSDLGDWHYAGLADALGGLGLRVSTRRDFRAALAEADQARGSFVLIEVMLESGAVSPTLKQFAKRLQAKRSLSP</sequence>
<evidence type="ECO:0000256" key="3">
    <source>
        <dbReference type="ARBA" id="ARBA00007812"/>
    </source>
</evidence>
<reference evidence="14" key="2">
    <citation type="submission" date="2020-09" db="EMBL/GenBank/DDBJ databases">
        <authorList>
            <person name="Sun Q."/>
            <person name="Kim S."/>
        </authorList>
    </citation>
    <scope>NUCLEOTIDE SEQUENCE</scope>
    <source>
        <strain evidence="14">KCTC 22169</strain>
    </source>
</reference>
<evidence type="ECO:0000256" key="8">
    <source>
        <dbReference type="ARBA" id="ARBA00023239"/>
    </source>
</evidence>
<evidence type="ECO:0000256" key="2">
    <source>
        <dbReference type="ARBA" id="ARBA00001964"/>
    </source>
</evidence>
<dbReference type="Pfam" id="PF00205">
    <property type="entry name" value="TPP_enzyme_M"/>
    <property type="match status" value="1"/>
</dbReference>
<comment type="similarity">
    <text evidence="3 10">Belongs to the TPP enzyme family.</text>
</comment>
<evidence type="ECO:0000256" key="1">
    <source>
        <dbReference type="ARBA" id="ARBA00001920"/>
    </source>
</evidence>
<keyword evidence="6 9" id="KW-0460">Magnesium</keyword>
<dbReference type="GO" id="GO:0004737">
    <property type="term" value="F:pyruvate decarboxylase activity"/>
    <property type="evidence" value="ECO:0007669"/>
    <property type="project" value="TreeGrafter"/>
</dbReference>
<dbReference type="InterPro" id="IPR047213">
    <property type="entry name" value="TPP_PYR_PDC_IPDC-like"/>
</dbReference>
<evidence type="ECO:0000256" key="9">
    <source>
        <dbReference type="PIRSR" id="PIRSR036565-2"/>
    </source>
</evidence>
<dbReference type="Pfam" id="PF02775">
    <property type="entry name" value="TPP_enzyme_C"/>
    <property type="match status" value="1"/>
</dbReference>
<dbReference type="InterPro" id="IPR012001">
    <property type="entry name" value="Thiamin_PyroP_enz_TPP-bd_dom"/>
</dbReference>
<comment type="cofactor">
    <cofactor evidence="9">
        <name>Mg(2+)</name>
        <dbReference type="ChEBI" id="CHEBI:18420"/>
    </cofactor>
    <text evidence="9">Binds 1 Mg(2+) per subunit.</text>
</comment>
<keyword evidence="4 9" id="KW-0479">Metal-binding</keyword>
<dbReference type="InterPro" id="IPR012000">
    <property type="entry name" value="Thiamin_PyroP_enz_cen_dom"/>
</dbReference>
<dbReference type="SUPFAM" id="SSF52518">
    <property type="entry name" value="Thiamin diphosphate-binding fold (THDP-binding)"/>
    <property type="match status" value="2"/>
</dbReference>
<evidence type="ECO:0000256" key="5">
    <source>
        <dbReference type="ARBA" id="ARBA00022793"/>
    </source>
</evidence>
<dbReference type="EMBL" id="BMXR01000010">
    <property type="protein sequence ID" value="GGX66115.1"/>
    <property type="molecule type" value="Genomic_DNA"/>
</dbReference>
<dbReference type="Gene3D" id="3.40.50.1220">
    <property type="entry name" value="TPP-binding domain"/>
    <property type="match status" value="1"/>
</dbReference>
<evidence type="ECO:0000313" key="14">
    <source>
        <dbReference type="EMBL" id="GGX66115.1"/>
    </source>
</evidence>
<name>A0A918NGM2_9GAMM</name>
<dbReference type="Pfam" id="PF02776">
    <property type="entry name" value="TPP_enzyme_N"/>
    <property type="match status" value="1"/>
</dbReference>
<dbReference type="GO" id="GO:0005829">
    <property type="term" value="C:cytosol"/>
    <property type="evidence" value="ECO:0007669"/>
    <property type="project" value="TreeGrafter"/>
</dbReference>
<dbReference type="InterPro" id="IPR011766">
    <property type="entry name" value="TPP_enzyme_TPP-bd"/>
</dbReference>
<organism evidence="14 15">
    <name type="scientific">Saccharospirillum salsuginis</name>
    <dbReference type="NCBI Taxonomy" id="418750"/>
    <lineage>
        <taxon>Bacteria</taxon>
        <taxon>Pseudomonadati</taxon>
        <taxon>Pseudomonadota</taxon>
        <taxon>Gammaproteobacteria</taxon>
        <taxon>Oceanospirillales</taxon>
        <taxon>Saccharospirillaceae</taxon>
        <taxon>Saccharospirillum</taxon>
    </lineage>
</organism>
<keyword evidence="15" id="KW-1185">Reference proteome</keyword>
<feature type="domain" description="Thiamine pyrophosphate enzyme TPP-binding" evidence="12">
    <location>
        <begin position="393"/>
        <end position="515"/>
    </location>
</feature>
<dbReference type="NCBIfam" id="TIGR03394">
    <property type="entry name" value="indol_phenyl_DC"/>
    <property type="match status" value="1"/>
</dbReference>
<keyword evidence="8" id="KW-0456">Lyase</keyword>
<dbReference type="Proteomes" id="UP000626148">
    <property type="component" value="Unassembled WGS sequence"/>
</dbReference>
<evidence type="ECO:0000256" key="4">
    <source>
        <dbReference type="ARBA" id="ARBA00022723"/>
    </source>
</evidence>
<dbReference type="Gene3D" id="3.40.50.970">
    <property type="match status" value="2"/>
</dbReference>
<dbReference type="PANTHER" id="PTHR43452:SF30">
    <property type="entry name" value="PYRUVATE DECARBOXYLASE ISOZYME 1-RELATED"/>
    <property type="match status" value="1"/>
</dbReference>
<dbReference type="PIRSF" id="PIRSF036565">
    <property type="entry name" value="Pyruvt_ip_decrb"/>
    <property type="match status" value="1"/>
</dbReference>
<feature type="domain" description="Thiamine pyrophosphate enzyme N-terminal TPP-binding" evidence="13">
    <location>
        <begin position="1"/>
        <end position="117"/>
    </location>
</feature>